<evidence type="ECO:0000256" key="5">
    <source>
        <dbReference type="ARBA" id="ARBA00022840"/>
    </source>
</evidence>
<dbReference type="GO" id="GO:0016787">
    <property type="term" value="F:hydrolase activity"/>
    <property type="evidence" value="ECO:0007669"/>
    <property type="project" value="UniProtKB-KW"/>
</dbReference>
<dbReference type="CDD" id="cd18808">
    <property type="entry name" value="SF1_C_Upf1"/>
    <property type="match status" value="1"/>
</dbReference>
<dbReference type="InterPro" id="IPR041679">
    <property type="entry name" value="DNA2/NAM7-like_C"/>
</dbReference>
<evidence type="ECO:0000259" key="6">
    <source>
        <dbReference type="Pfam" id="PF13087"/>
    </source>
</evidence>
<dbReference type="HOGENOM" id="CLU_001666_9_1_1"/>
<comment type="similarity">
    <text evidence="1">Belongs to the DNA2/NAM7 helicase family.</text>
</comment>
<dbReference type="GeneID" id="18248337"/>
<dbReference type="GO" id="GO:0005694">
    <property type="term" value="C:chromosome"/>
    <property type="evidence" value="ECO:0007669"/>
    <property type="project" value="UniProtKB-ARBA"/>
</dbReference>
<accession>G3BE49</accession>
<reference evidence="7 8" key="1">
    <citation type="journal article" date="2011" name="Proc. Natl. Acad. Sci. U.S.A.">
        <title>Comparative genomics of xylose-fermenting fungi for enhanced biofuel production.</title>
        <authorList>
            <person name="Wohlbach D.J."/>
            <person name="Kuo A."/>
            <person name="Sato T.K."/>
            <person name="Potts K.M."/>
            <person name="Salamov A.A."/>
            <person name="LaButti K.M."/>
            <person name="Sun H."/>
            <person name="Clum A."/>
            <person name="Pangilinan J.L."/>
            <person name="Lindquist E.A."/>
            <person name="Lucas S."/>
            <person name="Lapidus A."/>
            <person name="Jin M."/>
            <person name="Gunawan C."/>
            <person name="Balan V."/>
            <person name="Dale B.E."/>
            <person name="Jeffries T.W."/>
            <person name="Zinkel R."/>
            <person name="Barry K.W."/>
            <person name="Grigoriev I.V."/>
            <person name="Gasch A.P."/>
        </authorList>
    </citation>
    <scope>NUCLEOTIDE SEQUENCE [LARGE SCALE GENOMIC DNA]</scope>
    <source>
        <strain evidence="8">ATCC 10573 / BCRC 21748 / CBS 615 / JCM 9827 / NBRC 10315 / NRRL Y-1498 / VKM Y-70</strain>
    </source>
</reference>
<name>G3BE49_CANTC</name>
<dbReference type="InterPro" id="IPR047187">
    <property type="entry name" value="SF1_C_Upf1"/>
</dbReference>
<dbReference type="eggNOG" id="KOG1803">
    <property type="taxonomic scope" value="Eukaryota"/>
</dbReference>
<dbReference type="GO" id="GO:0005524">
    <property type="term" value="F:ATP binding"/>
    <property type="evidence" value="ECO:0007669"/>
    <property type="project" value="UniProtKB-KW"/>
</dbReference>
<evidence type="ECO:0000313" key="8">
    <source>
        <dbReference type="Proteomes" id="UP000000707"/>
    </source>
</evidence>
<dbReference type="InterPro" id="IPR050534">
    <property type="entry name" value="Coronavir_polyprotein_1ab"/>
</dbReference>
<dbReference type="InterPro" id="IPR027417">
    <property type="entry name" value="P-loop_NTPase"/>
</dbReference>
<dbReference type="FunFam" id="3.40.50.300:FF:000326">
    <property type="entry name" value="P-loop containing nucleoside triphosphate hydrolase"/>
    <property type="match status" value="1"/>
</dbReference>
<dbReference type="PANTHER" id="PTHR43788:SF8">
    <property type="entry name" value="DNA-BINDING PROTEIN SMUBP-2"/>
    <property type="match status" value="1"/>
</dbReference>
<dbReference type="Gene3D" id="3.40.50.300">
    <property type="entry name" value="P-loop containing nucleotide triphosphate hydrolases"/>
    <property type="match status" value="1"/>
</dbReference>
<evidence type="ECO:0000256" key="1">
    <source>
        <dbReference type="ARBA" id="ARBA00007913"/>
    </source>
</evidence>
<gene>
    <name evidence="7" type="ORF">CANTEDRAFT_116508</name>
</gene>
<proteinExistence type="inferred from homology"/>
<evidence type="ECO:0000256" key="3">
    <source>
        <dbReference type="ARBA" id="ARBA00022801"/>
    </source>
</evidence>
<evidence type="ECO:0000256" key="2">
    <source>
        <dbReference type="ARBA" id="ARBA00022741"/>
    </source>
</evidence>
<sequence>MQLPPTIKTLDSAVKIDKKTTANLEVTLFDRLVKYVEGNKYKKLLDIQYRMNEEIMQFPSQELYEGKLQAFKDNASISLVDLPNVERDDDTELKCIWMDTQGGDFQEQMNEDENNSKFNEYEAALVNQHLKKLTSLQVAPQDIGVISPYNAQVSLLKRIINNPAVEISTVDGFQGREKEVIIISLVRSNSSNEIGFLKERRRMNVAMTRPKRQLYVVGDLELLSGSTEYLKHWCQTVEAHYDIRYPEIEY</sequence>
<dbReference type="PANTHER" id="PTHR43788">
    <property type="entry name" value="DNA2/NAM7 HELICASE FAMILY MEMBER"/>
    <property type="match status" value="1"/>
</dbReference>
<dbReference type="Pfam" id="PF13087">
    <property type="entry name" value="AAA_12"/>
    <property type="match status" value="1"/>
</dbReference>
<dbReference type="SUPFAM" id="SSF52540">
    <property type="entry name" value="P-loop containing nucleoside triphosphate hydrolases"/>
    <property type="match status" value="1"/>
</dbReference>
<protein>
    <submittedName>
        <fullName evidence="7">p-loop containing nucleoside triphosphate hydrolase protein</fullName>
    </submittedName>
</protein>
<keyword evidence="5" id="KW-0067">ATP-binding</keyword>
<feature type="domain" description="DNA2/NAM7 helicase-like C-terminal" evidence="6">
    <location>
        <begin position="24"/>
        <end position="219"/>
    </location>
</feature>
<keyword evidence="4" id="KW-0347">Helicase</keyword>
<dbReference type="Proteomes" id="UP000000707">
    <property type="component" value="Unassembled WGS sequence"/>
</dbReference>
<dbReference type="EMBL" id="GL996528">
    <property type="protein sequence ID" value="EGV60457.1"/>
    <property type="molecule type" value="Genomic_DNA"/>
</dbReference>
<keyword evidence="3 7" id="KW-0378">Hydrolase</keyword>
<dbReference type="GO" id="GO:0043139">
    <property type="term" value="F:5'-3' DNA helicase activity"/>
    <property type="evidence" value="ECO:0007669"/>
    <property type="project" value="TreeGrafter"/>
</dbReference>
<dbReference type="STRING" id="590646.G3BE49"/>
<keyword evidence="8" id="KW-1185">Reference proteome</keyword>
<evidence type="ECO:0000313" key="7">
    <source>
        <dbReference type="EMBL" id="EGV60457.1"/>
    </source>
</evidence>
<keyword evidence="2" id="KW-0547">Nucleotide-binding</keyword>
<organism evidence="8">
    <name type="scientific">Candida tenuis (strain ATCC 10573 / BCRC 21748 / CBS 615 / JCM 9827 / NBRC 10315 / NRRL Y-1498 / VKM Y-70)</name>
    <name type="common">Yeast</name>
    <name type="synonym">Yamadazyma tenuis</name>
    <dbReference type="NCBI Taxonomy" id="590646"/>
    <lineage>
        <taxon>Eukaryota</taxon>
        <taxon>Fungi</taxon>
        <taxon>Dikarya</taxon>
        <taxon>Ascomycota</taxon>
        <taxon>Saccharomycotina</taxon>
        <taxon>Pichiomycetes</taxon>
        <taxon>Debaryomycetaceae</taxon>
        <taxon>Yamadazyma</taxon>
    </lineage>
</organism>
<evidence type="ECO:0000256" key="4">
    <source>
        <dbReference type="ARBA" id="ARBA00022806"/>
    </source>
</evidence>
<dbReference type="AlphaFoldDB" id="G3BE49"/>
<dbReference type="OrthoDB" id="6513042at2759"/>
<dbReference type="KEGG" id="cten:18248337"/>